<dbReference type="InterPro" id="IPR045315">
    <property type="entry name" value="Mtm1-like"/>
</dbReference>
<keyword evidence="6" id="KW-0999">Mitochondrion inner membrane</keyword>
<evidence type="ECO:0000256" key="10">
    <source>
        <dbReference type="PROSITE-ProRule" id="PRU00282"/>
    </source>
</evidence>
<evidence type="ECO:0000256" key="11">
    <source>
        <dbReference type="RuleBase" id="RU000488"/>
    </source>
</evidence>
<dbReference type="OMA" id="YWWGYES"/>
<dbReference type="EMBL" id="AMQN01007392">
    <property type="status" value="NOT_ANNOTATED_CDS"/>
    <property type="molecule type" value="Genomic_DNA"/>
</dbReference>
<dbReference type="PROSITE" id="PS51257">
    <property type="entry name" value="PROKAR_LIPOPROTEIN"/>
    <property type="match status" value="1"/>
</dbReference>
<keyword evidence="4 10" id="KW-0812">Transmembrane</keyword>
<keyword evidence="3 11" id="KW-0813">Transport</keyword>
<dbReference type="InterPro" id="IPR018108">
    <property type="entry name" value="MCP_transmembrane"/>
</dbReference>
<evidence type="ECO:0000256" key="1">
    <source>
        <dbReference type="ARBA" id="ARBA00004448"/>
    </source>
</evidence>
<comment type="subcellular location">
    <subcellularLocation>
        <location evidence="1">Mitochondrion inner membrane</location>
        <topology evidence="1">Multi-pass membrane protein</topology>
    </subcellularLocation>
</comment>
<proteinExistence type="inferred from homology"/>
<dbReference type="HOGENOM" id="CLU_015166_0_0_1"/>
<evidence type="ECO:0000313" key="13">
    <source>
        <dbReference type="EnsemblMetazoa" id="CapteP151137"/>
    </source>
</evidence>
<reference evidence="14" key="1">
    <citation type="submission" date="2012-12" db="EMBL/GenBank/DDBJ databases">
        <authorList>
            <person name="Hellsten U."/>
            <person name="Grimwood J."/>
            <person name="Chapman J.A."/>
            <person name="Shapiro H."/>
            <person name="Aerts A."/>
            <person name="Otillar R.P."/>
            <person name="Terry A.Y."/>
            <person name="Boore J.L."/>
            <person name="Simakov O."/>
            <person name="Marletaz F."/>
            <person name="Cho S.-J."/>
            <person name="Edsinger-Gonzales E."/>
            <person name="Havlak P."/>
            <person name="Kuo D.-H."/>
            <person name="Larsson T."/>
            <person name="Lv J."/>
            <person name="Arendt D."/>
            <person name="Savage R."/>
            <person name="Osoegawa K."/>
            <person name="de Jong P."/>
            <person name="Lindberg D.R."/>
            <person name="Seaver E.C."/>
            <person name="Weisblat D.A."/>
            <person name="Putnam N.H."/>
            <person name="Grigoriev I.V."/>
            <person name="Rokhsar D.S."/>
        </authorList>
    </citation>
    <scope>NUCLEOTIDE SEQUENCE</scope>
    <source>
        <strain evidence="14">I ESC-2004</strain>
    </source>
</reference>
<reference evidence="12 14" key="2">
    <citation type="journal article" date="2013" name="Nature">
        <title>Insights into bilaterian evolution from three spiralian genomes.</title>
        <authorList>
            <person name="Simakov O."/>
            <person name="Marletaz F."/>
            <person name="Cho S.J."/>
            <person name="Edsinger-Gonzales E."/>
            <person name="Havlak P."/>
            <person name="Hellsten U."/>
            <person name="Kuo D.H."/>
            <person name="Larsson T."/>
            <person name="Lv J."/>
            <person name="Arendt D."/>
            <person name="Savage R."/>
            <person name="Osoegawa K."/>
            <person name="de Jong P."/>
            <person name="Grimwood J."/>
            <person name="Chapman J.A."/>
            <person name="Shapiro H."/>
            <person name="Aerts A."/>
            <person name="Otillar R.P."/>
            <person name="Terry A.Y."/>
            <person name="Boore J.L."/>
            <person name="Grigoriev I.V."/>
            <person name="Lindberg D.R."/>
            <person name="Seaver E.C."/>
            <person name="Weisblat D.A."/>
            <person name="Putnam N.H."/>
            <person name="Rokhsar D.S."/>
        </authorList>
    </citation>
    <scope>NUCLEOTIDE SEQUENCE</scope>
    <source>
        <strain evidence="12 14">I ESC-2004</strain>
    </source>
</reference>
<feature type="repeat" description="Solcar" evidence="10">
    <location>
        <begin position="14"/>
        <end position="173"/>
    </location>
</feature>
<protein>
    <recommendedName>
        <fullName evidence="15">Solute carrier family 25 member 40</fullName>
    </recommendedName>
</protein>
<dbReference type="GO" id="GO:1990542">
    <property type="term" value="P:mitochondrial transmembrane transport"/>
    <property type="evidence" value="ECO:0007669"/>
    <property type="project" value="InterPro"/>
</dbReference>
<evidence type="ECO:0000256" key="5">
    <source>
        <dbReference type="ARBA" id="ARBA00022737"/>
    </source>
</evidence>
<dbReference type="GO" id="GO:0005743">
    <property type="term" value="C:mitochondrial inner membrane"/>
    <property type="evidence" value="ECO:0007669"/>
    <property type="project" value="UniProtKB-SubCell"/>
</dbReference>
<keyword evidence="14" id="KW-1185">Reference proteome</keyword>
<keyword evidence="8" id="KW-0496">Mitochondrion</keyword>
<dbReference type="PANTHER" id="PTHR45760:SF2">
    <property type="entry name" value="FI19922P1-RELATED"/>
    <property type="match status" value="1"/>
</dbReference>
<evidence type="ECO:0000256" key="3">
    <source>
        <dbReference type="ARBA" id="ARBA00022448"/>
    </source>
</evidence>
<sequence length="377" mass="42367">MAKEEKEQEGPPSITPLQQMVSSCSGAVVTSLFVTPLDVVKIRLQIQTKPIRQGSFFIYNNGLMECICICSKCNEEVLAGVSNGKLRERLGPIPKDSAPFTRFVQGIGEVKCMKNFEPWYQRPGHFNGTLDAFVKIARNEGFPALWSGLPPSLVMAIPATVVYFTTYDQLKYKLGYDENDDSTRFIPPISGAVARVVAATIISPIELIRTKMQSEQLSYSHVGMAVRTSIKQNGPLSLMRGLGPTLLRDVPFSGIYWFGYEYSKSRFMQHRNSKEVHFWEAFISGALSGTLAATLTVPFDVIKTHRQIELGQEQVLKKQTDPTTTWRLMHRLYKQRGLSSLFAGLVPRLVKVAPACAIMISSYEYGKRFFRHHNENV</sequence>
<evidence type="ECO:0000256" key="8">
    <source>
        <dbReference type="ARBA" id="ARBA00023128"/>
    </source>
</evidence>
<evidence type="ECO:0000256" key="4">
    <source>
        <dbReference type="ARBA" id="ARBA00022692"/>
    </source>
</evidence>
<accession>R7UJV6</accession>
<gene>
    <name evidence="12" type="ORF">CAPTEDRAFT_151137</name>
</gene>
<dbReference type="Proteomes" id="UP000014760">
    <property type="component" value="Unassembled WGS sequence"/>
</dbReference>
<keyword evidence="9 10" id="KW-0472">Membrane</keyword>
<dbReference type="Gene3D" id="1.50.40.10">
    <property type="entry name" value="Mitochondrial carrier domain"/>
    <property type="match status" value="2"/>
</dbReference>
<dbReference type="PANTHER" id="PTHR45760">
    <property type="entry name" value="FI19922P1-RELATED"/>
    <property type="match status" value="1"/>
</dbReference>
<evidence type="ECO:0000256" key="2">
    <source>
        <dbReference type="ARBA" id="ARBA00006375"/>
    </source>
</evidence>
<dbReference type="PROSITE" id="PS50920">
    <property type="entry name" value="SOLCAR"/>
    <property type="match status" value="3"/>
</dbReference>
<evidence type="ECO:0000256" key="9">
    <source>
        <dbReference type="ARBA" id="ARBA00023136"/>
    </source>
</evidence>
<keyword evidence="5" id="KW-0677">Repeat</keyword>
<evidence type="ECO:0000313" key="12">
    <source>
        <dbReference type="EMBL" id="ELU06485.1"/>
    </source>
</evidence>
<feature type="repeat" description="Solcar" evidence="10">
    <location>
        <begin position="182"/>
        <end position="266"/>
    </location>
</feature>
<dbReference type="FunCoup" id="R7UJV6">
    <property type="interactions" value="1722"/>
</dbReference>
<comment type="similarity">
    <text evidence="2 11">Belongs to the mitochondrial carrier (TC 2.A.29) family.</text>
</comment>
<dbReference type="EnsemblMetazoa" id="CapteT151137">
    <property type="protein sequence ID" value="CapteP151137"/>
    <property type="gene ID" value="CapteG151137"/>
</dbReference>
<evidence type="ECO:0000256" key="7">
    <source>
        <dbReference type="ARBA" id="ARBA00022989"/>
    </source>
</evidence>
<dbReference type="EMBL" id="KB300602">
    <property type="protein sequence ID" value="ELU06485.1"/>
    <property type="molecule type" value="Genomic_DNA"/>
</dbReference>
<evidence type="ECO:0008006" key="15">
    <source>
        <dbReference type="Google" id="ProtNLM"/>
    </source>
</evidence>
<dbReference type="SUPFAM" id="SSF103506">
    <property type="entry name" value="Mitochondrial carrier"/>
    <property type="match status" value="1"/>
</dbReference>
<name>R7UJV6_CAPTE</name>
<reference evidence="13" key="3">
    <citation type="submission" date="2015-06" db="UniProtKB">
        <authorList>
            <consortium name="EnsemblMetazoa"/>
        </authorList>
    </citation>
    <scope>IDENTIFICATION</scope>
</reference>
<dbReference type="STRING" id="283909.R7UJV6"/>
<dbReference type="InterPro" id="IPR023395">
    <property type="entry name" value="MCP_dom_sf"/>
</dbReference>
<dbReference type="Pfam" id="PF00153">
    <property type="entry name" value="Mito_carr"/>
    <property type="match status" value="4"/>
</dbReference>
<organism evidence="12">
    <name type="scientific">Capitella teleta</name>
    <name type="common">Polychaete worm</name>
    <dbReference type="NCBI Taxonomy" id="283909"/>
    <lineage>
        <taxon>Eukaryota</taxon>
        <taxon>Metazoa</taxon>
        <taxon>Spiralia</taxon>
        <taxon>Lophotrochozoa</taxon>
        <taxon>Annelida</taxon>
        <taxon>Polychaeta</taxon>
        <taxon>Sedentaria</taxon>
        <taxon>Scolecida</taxon>
        <taxon>Capitellidae</taxon>
        <taxon>Capitella</taxon>
    </lineage>
</organism>
<dbReference type="OrthoDB" id="1747031at2759"/>
<feature type="repeat" description="Solcar" evidence="10">
    <location>
        <begin position="276"/>
        <end position="369"/>
    </location>
</feature>
<keyword evidence="7" id="KW-1133">Transmembrane helix</keyword>
<evidence type="ECO:0000313" key="14">
    <source>
        <dbReference type="Proteomes" id="UP000014760"/>
    </source>
</evidence>
<dbReference type="AlphaFoldDB" id="R7UJV6"/>
<evidence type="ECO:0000256" key="6">
    <source>
        <dbReference type="ARBA" id="ARBA00022792"/>
    </source>
</evidence>